<feature type="compositionally biased region" description="Basic and acidic residues" evidence="9">
    <location>
        <begin position="1317"/>
        <end position="1328"/>
    </location>
</feature>
<name>A0A2T0AHA4_RHOTO</name>
<accession>A0A2T0AHA4</accession>
<evidence type="ECO:0000256" key="7">
    <source>
        <dbReference type="ARBA" id="ARBA00023242"/>
    </source>
</evidence>
<feature type="compositionally biased region" description="Low complexity" evidence="9">
    <location>
        <begin position="870"/>
        <end position="882"/>
    </location>
</feature>
<feature type="region of interest" description="Disordered" evidence="9">
    <location>
        <begin position="404"/>
        <end position="434"/>
    </location>
</feature>
<comment type="subunit">
    <text evidence="8">Component of the SRB8-11 complex, which itself associates with the Mediator complex.</text>
</comment>
<dbReference type="GO" id="GO:0003712">
    <property type="term" value="F:transcription coregulator activity"/>
    <property type="evidence" value="ECO:0007669"/>
    <property type="project" value="InterPro"/>
</dbReference>
<feature type="compositionally biased region" description="Basic and acidic residues" evidence="9">
    <location>
        <begin position="993"/>
        <end position="1006"/>
    </location>
</feature>
<dbReference type="PANTHER" id="PTHR45725">
    <property type="entry name" value="FORMIN HOMOLOGY 2 FAMILY MEMBER"/>
    <property type="match status" value="1"/>
</dbReference>
<reference evidence="11 12" key="1">
    <citation type="journal article" date="2018" name="Elife">
        <title>Functional genomics of lipid metabolism in the oleaginous yeast Rhodosporidium toruloides.</title>
        <authorList>
            <person name="Coradetti S.T."/>
            <person name="Pinel D."/>
            <person name="Geiselman G."/>
            <person name="Ito M."/>
            <person name="Mondo S."/>
            <person name="Reilly M.C."/>
            <person name="Cheng Y.F."/>
            <person name="Bauer S."/>
            <person name="Grigoriev I."/>
            <person name="Gladden J.M."/>
            <person name="Simmons B.A."/>
            <person name="Brem R."/>
            <person name="Arkin A.P."/>
            <person name="Skerker J.M."/>
        </authorList>
    </citation>
    <scope>NUCLEOTIDE SEQUENCE [LARGE SCALE GENOMIC DNA]</scope>
    <source>
        <strain evidence="11 12">NBRC 0880</strain>
    </source>
</reference>
<proteinExistence type="inferred from homology"/>
<evidence type="ECO:0000256" key="9">
    <source>
        <dbReference type="SAM" id="MobiDB-lite"/>
    </source>
</evidence>
<feature type="region of interest" description="Disordered" evidence="9">
    <location>
        <begin position="1"/>
        <end position="142"/>
    </location>
</feature>
<feature type="compositionally biased region" description="Low complexity" evidence="9">
    <location>
        <begin position="49"/>
        <end position="59"/>
    </location>
</feature>
<dbReference type="InterPro" id="IPR009401">
    <property type="entry name" value="Med13_C"/>
</dbReference>
<feature type="compositionally biased region" description="Pro residues" evidence="9">
    <location>
        <begin position="1"/>
        <end position="15"/>
    </location>
</feature>
<gene>
    <name evidence="11" type="ORF">AAT19DRAFT_8442</name>
</gene>
<feature type="region of interest" description="Disordered" evidence="9">
    <location>
        <begin position="786"/>
        <end position="965"/>
    </location>
</feature>
<dbReference type="Pfam" id="PF06333">
    <property type="entry name" value="Med13_C"/>
    <property type="match status" value="1"/>
</dbReference>
<feature type="domain" description="Mediator complex subunit Med13 C-terminal" evidence="10">
    <location>
        <begin position="1682"/>
        <end position="1981"/>
    </location>
</feature>
<feature type="compositionally biased region" description="Gly residues" evidence="9">
    <location>
        <begin position="28"/>
        <end position="41"/>
    </location>
</feature>
<dbReference type="Proteomes" id="UP000239560">
    <property type="component" value="Unassembled WGS sequence"/>
</dbReference>
<evidence type="ECO:0000313" key="11">
    <source>
        <dbReference type="EMBL" id="PRQ77374.1"/>
    </source>
</evidence>
<feature type="compositionally biased region" description="Low complexity" evidence="9">
    <location>
        <begin position="295"/>
        <end position="315"/>
    </location>
</feature>
<feature type="region of interest" description="Disordered" evidence="9">
    <location>
        <begin position="179"/>
        <end position="362"/>
    </location>
</feature>
<organism evidence="11 12">
    <name type="scientific">Rhodotorula toruloides</name>
    <name type="common">Yeast</name>
    <name type="synonym">Rhodosporidium toruloides</name>
    <dbReference type="NCBI Taxonomy" id="5286"/>
    <lineage>
        <taxon>Eukaryota</taxon>
        <taxon>Fungi</taxon>
        <taxon>Dikarya</taxon>
        <taxon>Basidiomycota</taxon>
        <taxon>Pucciniomycotina</taxon>
        <taxon>Microbotryomycetes</taxon>
        <taxon>Sporidiobolales</taxon>
        <taxon>Sporidiobolaceae</taxon>
        <taxon>Rhodotorula</taxon>
    </lineage>
</organism>
<dbReference type="OrthoDB" id="103819at2759"/>
<dbReference type="EMBL" id="LCTV02000001">
    <property type="protein sequence ID" value="PRQ77374.1"/>
    <property type="molecule type" value="Genomic_DNA"/>
</dbReference>
<evidence type="ECO:0000256" key="2">
    <source>
        <dbReference type="ARBA" id="ARBA00009354"/>
    </source>
</evidence>
<evidence type="ECO:0000256" key="8">
    <source>
        <dbReference type="RuleBase" id="RU364134"/>
    </source>
</evidence>
<comment type="caution">
    <text evidence="11">The sequence shown here is derived from an EMBL/GenBank/DDBJ whole genome shotgun (WGS) entry which is preliminary data.</text>
</comment>
<evidence type="ECO:0000313" key="12">
    <source>
        <dbReference type="Proteomes" id="UP000239560"/>
    </source>
</evidence>
<evidence type="ECO:0000256" key="1">
    <source>
        <dbReference type="ARBA" id="ARBA00004123"/>
    </source>
</evidence>
<feature type="compositionally biased region" description="Basic and acidic residues" evidence="9">
    <location>
        <begin position="719"/>
        <end position="728"/>
    </location>
</feature>
<feature type="compositionally biased region" description="Basic and acidic residues" evidence="9">
    <location>
        <begin position="831"/>
        <end position="869"/>
    </location>
</feature>
<evidence type="ECO:0000256" key="6">
    <source>
        <dbReference type="ARBA" id="ARBA00023163"/>
    </source>
</evidence>
<keyword evidence="3 8" id="KW-0678">Repressor</keyword>
<feature type="compositionally biased region" description="Low complexity" evidence="9">
    <location>
        <begin position="109"/>
        <end position="131"/>
    </location>
</feature>
<comment type="function">
    <text evidence="8">Component of the SRB8-11 complex. The SRB8-11 complex is a regulatory module of the Mediator complex which is itself involved in regulation of basal and activated RNA polymerase II-dependent transcription. The SRB8-11 complex may be involved in the transcriptional repression of a subset of genes regulated by Mediator. It may inhibit the association of the Mediator complex with RNA polymerase II to form the holoenzyme complex.</text>
</comment>
<sequence>MSRPPPLHPSLPPRPATTLSSAPSRTGGAAGSGGQGAGTSGGSHPSSPATPLTLPARPAFVPTPTHPTSAKSGLSAGYSAGPASAGGLYGSPGTANSMSGPSGSPRAGTFASTSSFASSSDPSASTSNPFSTIRPRISASQARTNAQLIELGEGWVVEYRAWKGPALFVEGEGLKEGRMDYDPLRPPLGSVSPFPMSSSSSSSGKRAAKDKDGDASGPPAPKKAKRRSSAMNTNSKGSNAFDDLIAEELGTSTSSSIPSPSLSASAPFLGATTPSLPASPMQLSTSSSGTTHRVPAALKKAQAAAAAAAAVSTPAAPTPPPASTDAPAVDHLASPPSAPTDSSSSTQALRGRLAPLSNPDFLANDPILRAERDLRRREKARADEGKDRMSLLWLTERKAVQLGRAEKAEDGGKGKGKEAEDAKEKRKEQEKEDLVDAAEGEGRLLWVFCVVRGPDSVGFDDGKEAAADLDGMSFEGLEVFASGKLTHASLFPDLYSLPPGSATPSFTPPLSLPARSYPSALALSAQTYTVPSAATPLPSLTAKQAAYSAFRSTISSLLLDELVQLGAPETRPLHLADSVVYLPRPPSPASKESTLSLARPPAIKVSIPPPSLNQSAIFVLSSVSELSYTVPTCDLSPDTPLLLAPVDLPATLVRPLTRLSPAHLARLASDWRGELDRACVPDEERGDYLLCALDLPDSPRAQDRIEVIWPRALVIVDESRKPQHDDRAPPQAAPATPHETHAPSKSGEIGLAKEKENRPVRASPQLVRRADSALWRRSFADRALAAKSAAPSRRPSTTEGEQVVAVRTGAGDGPNVVKRRTGSVWSWMGDEGSRREEEREEERKRKEREEQERAERLKQEKEAEQEKGKSAAPSAAPAGAAAPINMRTPMSLGTSSTEAPSPAELYQPSTGSAGPSDAAAPASAVEAQAGSAPHAMEIDFGGADVYPSPAEPGPSASSTVQPASSAPMSALDAAFSEFDWGDGTFGTSGMGRGGRDEGHERAHDDGGLLGLTDDDFSFFDAPTPAPGSSALATSIGLSITAPASTVVGDPSFSALPNVAGIDAGFDLFSVAPTHFPAAAPTSLPFTSDGVFGSGTSPHFLQQSPATTFPFEALDSLTPNALGLAAPSPHAPTPSATILEPLAHLPSAVHDVSTATPVSTTSTAVISYSPLLAQGAATFAPTQQGLSSLGQLDSFQPLAFATSLSSDDKYDPRKGKFGLPSPDSDNEGRAARLVETEEDQLRHWYQAVCDPRYVVAQRLRRPKLTAKPSESAARPWTRRLSANPFVSVAVDGATPASLMLEPADVDLADADSDSEDAMDVHGGDGDTRSTDSGVEDGDLTMEDESLTSSCHTALLVDRGAVRHKKRLAKETTRYAPLAAADSARELIYAIIAEQVVINSEFREPVKLASAKDAGLVSLDSIATVTRSLGTICASLGPSPLFDDQAALPALSETPSVTFQLRIQRCIASTTWTAVDFWRPMGFEPLTGAKDVTAFAVFEDGGAEVRASVEEWAKLMSAAYQGLRLGEHVMGSKSTEQAMPGGLFALSPGALSDSHSREEFKVLYSALLETAKTSTNTVVYLVLPPGESPLAPKSPLAGILHQIGKSRSTVVNMVACPVSLSSITRCTSPAPDEPVPSRLLRLALNVYDQLQVPIERLRLPAPETFPSARPPPIAPLGPAVRLFQAPAFSIAPPKPHKVDFVLAWPSPSLEVEQRHRILHIAYASRPMTSGDGEWLVITIIDERGEIWRVSPRVLKLPNGAVADVHRARVVWTLLKGMIDCADVEWRIVICKVGEPSSVEAKAWDSILREVSTGSRRQMHVSFVCVELAPSIALDLSNPIVSRPATSSTVISEDGELTFIGARDSVPDKSPIFDQSSSTLTFTPREPVALSDGTLVAPASTYVFSVPRFSTADHSSAPAPSGPSSPAVSAYALHFLLSHRTRNSSYAATLKSLLSDVTRSFVELAALGQARFGTSGRMSWHIEAARQALAIIE</sequence>
<keyword evidence="6 8" id="KW-0804">Transcription</keyword>
<comment type="subcellular location">
    <subcellularLocation>
        <location evidence="1 8">Nucleus</location>
    </subcellularLocation>
</comment>
<evidence type="ECO:0000259" key="10">
    <source>
        <dbReference type="Pfam" id="PF06333"/>
    </source>
</evidence>
<dbReference type="GO" id="GO:0006357">
    <property type="term" value="P:regulation of transcription by RNA polymerase II"/>
    <property type="evidence" value="ECO:0007669"/>
    <property type="project" value="InterPro"/>
</dbReference>
<feature type="compositionally biased region" description="Low complexity" evidence="9">
    <location>
        <begin position="786"/>
        <end position="795"/>
    </location>
</feature>
<evidence type="ECO:0000256" key="4">
    <source>
        <dbReference type="ARBA" id="ARBA00023015"/>
    </source>
</evidence>
<feature type="compositionally biased region" description="Polar residues" evidence="9">
    <location>
        <begin position="272"/>
        <end position="291"/>
    </location>
</feature>
<keyword evidence="7 8" id="KW-0539">Nucleus</keyword>
<dbReference type="InterPro" id="IPR051425">
    <property type="entry name" value="Formin_Homology"/>
</dbReference>
<dbReference type="GO" id="GO:0016592">
    <property type="term" value="C:mediator complex"/>
    <property type="evidence" value="ECO:0007669"/>
    <property type="project" value="InterPro"/>
</dbReference>
<keyword evidence="5 8" id="KW-0010">Activator</keyword>
<feature type="compositionally biased region" description="Low complexity" evidence="9">
    <location>
        <begin position="323"/>
        <end position="346"/>
    </location>
</feature>
<keyword evidence="4 8" id="KW-0805">Transcription regulation</keyword>
<feature type="region of interest" description="Disordered" evidence="9">
    <location>
        <begin position="719"/>
        <end position="765"/>
    </location>
</feature>
<protein>
    <recommendedName>
        <fullName evidence="8">Mediator of RNA polymerase II transcription subunit 13</fullName>
    </recommendedName>
    <alternativeName>
        <fullName evidence="8">Mediator complex subunit 13</fullName>
    </alternativeName>
</protein>
<feature type="compositionally biased region" description="Low complexity" evidence="9">
    <location>
        <begin position="72"/>
        <end position="86"/>
    </location>
</feature>
<feature type="compositionally biased region" description="Low complexity" evidence="9">
    <location>
        <begin position="249"/>
        <end position="271"/>
    </location>
</feature>
<feature type="compositionally biased region" description="Polar residues" evidence="9">
    <location>
        <begin position="229"/>
        <end position="238"/>
    </location>
</feature>
<evidence type="ECO:0000256" key="3">
    <source>
        <dbReference type="ARBA" id="ARBA00022491"/>
    </source>
</evidence>
<feature type="compositionally biased region" description="Low complexity" evidence="9">
    <location>
        <begin position="908"/>
        <end position="933"/>
    </location>
</feature>
<dbReference type="PANTHER" id="PTHR45725:SF18">
    <property type="entry name" value="ORC1-LIKE AAA ATPASE DOMAIN-CONTAINING PROTEIN"/>
    <property type="match status" value="1"/>
</dbReference>
<feature type="region of interest" description="Disordered" evidence="9">
    <location>
        <begin position="1311"/>
        <end position="1332"/>
    </location>
</feature>
<feature type="region of interest" description="Disordered" evidence="9">
    <location>
        <begin position="1205"/>
        <end position="1227"/>
    </location>
</feature>
<feature type="region of interest" description="Disordered" evidence="9">
    <location>
        <begin position="986"/>
        <end position="1007"/>
    </location>
</feature>
<comment type="similarity">
    <text evidence="2 8">Belongs to the Mediator complex subunit 13 family.</text>
</comment>
<evidence type="ECO:0000256" key="5">
    <source>
        <dbReference type="ARBA" id="ARBA00023159"/>
    </source>
</evidence>